<dbReference type="Gene3D" id="3.90.226.10">
    <property type="entry name" value="2-enoyl-CoA Hydratase, Chain A, domain 1"/>
    <property type="match status" value="1"/>
</dbReference>
<dbReference type="GO" id="GO:0006635">
    <property type="term" value="P:fatty acid beta-oxidation"/>
    <property type="evidence" value="ECO:0007669"/>
    <property type="project" value="TreeGrafter"/>
</dbReference>
<dbReference type="OrthoDB" id="9807606at2"/>
<comment type="caution">
    <text evidence="3">The sequence shown here is derived from an EMBL/GenBank/DDBJ whole genome shotgun (WGS) entry which is preliminary data.</text>
</comment>
<evidence type="ECO:0000313" key="4">
    <source>
        <dbReference type="Proteomes" id="UP000235803"/>
    </source>
</evidence>
<evidence type="ECO:0000313" key="3">
    <source>
        <dbReference type="EMBL" id="PMR75472.1"/>
    </source>
</evidence>
<evidence type="ECO:0000256" key="1">
    <source>
        <dbReference type="ARBA" id="ARBA00005254"/>
    </source>
</evidence>
<dbReference type="AlphaFoldDB" id="A0A2N7U4W9"/>
<name>A0A2N7U4W9_9GAMM</name>
<keyword evidence="4" id="KW-1185">Reference proteome</keyword>
<dbReference type="Proteomes" id="UP000235803">
    <property type="component" value="Unassembled WGS sequence"/>
</dbReference>
<dbReference type="InterPro" id="IPR001753">
    <property type="entry name" value="Enoyl-CoA_hydra/iso"/>
</dbReference>
<evidence type="ECO:0000256" key="2">
    <source>
        <dbReference type="RuleBase" id="RU003707"/>
    </source>
</evidence>
<organism evidence="3 4">
    <name type="scientific">Billgrantia endophytica</name>
    <dbReference type="NCBI Taxonomy" id="2033802"/>
    <lineage>
        <taxon>Bacteria</taxon>
        <taxon>Pseudomonadati</taxon>
        <taxon>Pseudomonadota</taxon>
        <taxon>Gammaproteobacteria</taxon>
        <taxon>Oceanospirillales</taxon>
        <taxon>Halomonadaceae</taxon>
        <taxon>Billgrantia</taxon>
    </lineage>
</organism>
<dbReference type="RefSeq" id="WP_102653186.1">
    <property type="nucleotide sequence ID" value="NZ_PNRF01000019.1"/>
</dbReference>
<dbReference type="InterPro" id="IPR029045">
    <property type="entry name" value="ClpP/crotonase-like_dom_sf"/>
</dbReference>
<dbReference type="SUPFAM" id="SSF52096">
    <property type="entry name" value="ClpP/crotonase"/>
    <property type="match status" value="1"/>
</dbReference>
<keyword evidence="3" id="KW-0413">Isomerase</keyword>
<comment type="similarity">
    <text evidence="1 2">Belongs to the enoyl-CoA hydratase/isomerase family.</text>
</comment>
<protein>
    <submittedName>
        <fullName evidence="3">Enoyl-CoA hydratase/isomerase family protein</fullName>
    </submittedName>
</protein>
<proteinExistence type="inferred from homology"/>
<accession>A0A2N7U4W9</accession>
<dbReference type="PANTHER" id="PTHR11941">
    <property type="entry name" value="ENOYL-COA HYDRATASE-RELATED"/>
    <property type="match status" value="1"/>
</dbReference>
<dbReference type="GO" id="GO:0016853">
    <property type="term" value="F:isomerase activity"/>
    <property type="evidence" value="ECO:0007669"/>
    <property type="project" value="UniProtKB-KW"/>
</dbReference>
<dbReference type="Pfam" id="PF00378">
    <property type="entry name" value="ECH_1"/>
    <property type="match status" value="1"/>
</dbReference>
<reference evidence="3 4" key="1">
    <citation type="submission" date="2018-01" db="EMBL/GenBank/DDBJ databases">
        <title>Halomonas endophytica sp. nov., isolated from storage liquid in the stems of Populus euphratica.</title>
        <authorList>
            <person name="Chen C."/>
        </authorList>
    </citation>
    <scope>NUCLEOTIDE SEQUENCE [LARGE SCALE GENOMIC DNA]</scope>
    <source>
        <strain evidence="3 4">MC28</strain>
    </source>
</reference>
<dbReference type="CDD" id="cd06558">
    <property type="entry name" value="crotonase-like"/>
    <property type="match status" value="1"/>
</dbReference>
<dbReference type="PANTHER" id="PTHR11941:SF54">
    <property type="entry name" value="ENOYL-COA HYDRATASE, MITOCHONDRIAL"/>
    <property type="match status" value="1"/>
</dbReference>
<gene>
    <name evidence="3" type="ORF">C1H69_09610</name>
</gene>
<dbReference type="PROSITE" id="PS00166">
    <property type="entry name" value="ENOYL_COA_HYDRATASE"/>
    <property type="match status" value="1"/>
</dbReference>
<sequence length="259" mass="27742">MAADHLVVESDGPLLRVTINRLEKRNALSRAVLNEIATTFTEHAGNPQIKAVVLTGAGDKSFAAGGDLHDLANVRTEAEALAMSREARRSLTSVAQFPVPVIAALNGDALGGGAELAVACDFIVAASTSRIGFIQGKLNISTAWGGGIRLRQRIGMTQALRLLSRAELLGASDAERIGLVDCTAAPDQSLDACVHEFCHPILQQAPQVLRAFKALTTAHDKDTSVDVLKDIETRHFVSTWIHDDHWAVADEVLNARRSQ</sequence>
<dbReference type="EMBL" id="PNRF01000019">
    <property type="protein sequence ID" value="PMR75472.1"/>
    <property type="molecule type" value="Genomic_DNA"/>
</dbReference>
<dbReference type="InterPro" id="IPR018376">
    <property type="entry name" value="Enoyl-CoA_hyd/isom_CS"/>
</dbReference>